<feature type="transmembrane region" description="Helical" evidence="8">
    <location>
        <begin position="244"/>
        <end position="262"/>
    </location>
</feature>
<dbReference type="Proteomes" id="UP000669605">
    <property type="component" value="Unassembled WGS sequence"/>
</dbReference>
<dbReference type="Pfam" id="PF03547">
    <property type="entry name" value="Mem_trans"/>
    <property type="match status" value="2"/>
</dbReference>
<evidence type="ECO:0000256" key="1">
    <source>
        <dbReference type="ARBA" id="ARBA00004651"/>
    </source>
</evidence>
<evidence type="ECO:0000256" key="2">
    <source>
        <dbReference type="ARBA" id="ARBA00010145"/>
    </source>
</evidence>
<evidence type="ECO:0000256" key="3">
    <source>
        <dbReference type="ARBA" id="ARBA00022448"/>
    </source>
</evidence>
<organism evidence="9 10">
    <name type="scientific">Tepidiphilus baoligensis</name>
    <dbReference type="NCBI Taxonomy" id="2698687"/>
    <lineage>
        <taxon>Bacteria</taxon>
        <taxon>Pseudomonadati</taxon>
        <taxon>Pseudomonadota</taxon>
        <taxon>Hydrogenophilia</taxon>
        <taxon>Hydrogenophilales</taxon>
        <taxon>Hydrogenophilaceae</taxon>
        <taxon>Tepidiphilus</taxon>
    </lineage>
</organism>
<keyword evidence="4" id="KW-1003">Cell membrane</keyword>
<keyword evidence="6 8" id="KW-1133">Transmembrane helix</keyword>
<keyword evidence="10" id="KW-1185">Reference proteome</keyword>
<dbReference type="EMBL" id="JAAAUB010000008">
    <property type="protein sequence ID" value="NMH16855.1"/>
    <property type="molecule type" value="Genomic_DNA"/>
</dbReference>
<dbReference type="InterPro" id="IPR004776">
    <property type="entry name" value="Mem_transp_PIN-like"/>
</dbReference>
<evidence type="ECO:0000256" key="7">
    <source>
        <dbReference type="ARBA" id="ARBA00023136"/>
    </source>
</evidence>
<feature type="transmembrane region" description="Helical" evidence="8">
    <location>
        <begin position="209"/>
        <end position="232"/>
    </location>
</feature>
<comment type="subcellular location">
    <subcellularLocation>
        <location evidence="1">Cell membrane</location>
        <topology evidence="1">Multi-pass membrane protein</topology>
    </subcellularLocation>
</comment>
<evidence type="ECO:0000313" key="9">
    <source>
        <dbReference type="EMBL" id="NMH16855.1"/>
    </source>
</evidence>
<comment type="similarity">
    <text evidence="2">Belongs to the auxin efflux carrier (TC 2.A.69) family.</text>
</comment>
<keyword evidence="3" id="KW-0813">Transport</keyword>
<protein>
    <submittedName>
        <fullName evidence="9">AEC family transporter</fullName>
    </submittedName>
</protein>
<evidence type="ECO:0000256" key="6">
    <source>
        <dbReference type="ARBA" id="ARBA00022989"/>
    </source>
</evidence>
<keyword evidence="7 8" id="KW-0472">Membrane</keyword>
<evidence type="ECO:0000256" key="8">
    <source>
        <dbReference type="SAM" id="Phobius"/>
    </source>
</evidence>
<feature type="transmembrane region" description="Helical" evidence="8">
    <location>
        <begin position="179"/>
        <end position="197"/>
    </location>
</feature>
<feature type="transmembrane region" description="Helical" evidence="8">
    <location>
        <begin position="274"/>
        <end position="299"/>
    </location>
</feature>
<name>A0ABX1QPC9_9PROT</name>
<feature type="transmembrane region" description="Helical" evidence="8">
    <location>
        <begin position="121"/>
        <end position="141"/>
    </location>
</feature>
<dbReference type="InterPro" id="IPR038770">
    <property type="entry name" value="Na+/solute_symporter_sf"/>
</dbReference>
<dbReference type="PANTHER" id="PTHR36838">
    <property type="entry name" value="AUXIN EFFLUX CARRIER FAMILY PROTEIN"/>
    <property type="match status" value="1"/>
</dbReference>
<dbReference type="Gene3D" id="1.20.1530.20">
    <property type="match status" value="2"/>
</dbReference>
<feature type="transmembrane region" description="Helical" evidence="8">
    <location>
        <begin position="153"/>
        <end position="173"/>
    </location>
</feature>
<dbReference type="PANTHER" id="PTHR36838:SF1">
    <property type="entry name" value="SLR1864 PROTEIN"/>
    <property type="match status" value="1"/>
</dbReference>
<dbReference type="RefSeq" id="WP_142803788.1">
    <property type="nucleotide sequence ID" value="NZ_JAAAUB010000008.1"/>
</dbReference>
<reference evidence="9 10" key="1">
    <citation type="journal article" date="2020" name="Curr. Microbiol.">
        <title>Tepidiphilus baoligensis sp. nov., a Novel Bacterium of the Family Hydrogenophilaceae Isolated from an Oil Reservoir.</title>
        <authorList>
            <person name="Zhang X."/>
            <person name="Wang G."/>
            <person name="Ma X."/>
            <person name="Yu J."/>
            <person name="You J."/>
            <person name="Xue Y."/>
            <person name="Ma Y."/>
        </authorList>
    </citation>
    <scope>NUCLEOTIDE SEQUENCE [LARGE SCALE GENOMIC DNA]</scope>
    <source>
        <strain evidence="9 10">B18-69</strain>
    </source>
</reference>
<feature type="transmembrane region" description="Helical" evidence="8">
    <location>
        <begin position="61"/>
        <end position="83"/>
    </location>
</feature>
<evidence type="ECO:0000256" key="4">
    <source>
        <dbReference type="ARBA" id="ARBA00022475"/>
    </source>
</evidence>
<feature type="transmembrane region" description="Helical" evidence="8">
    <location>
        <begin position="36"/>
        <end position="55"/>
    </location>
</feature>
<accession>A0ABX1QPC9</accession>
<sequence length="302" mass="32561">MLAQRIVEILFPLFALVALGYVVGKRHRPELSGANRLNMDVFTPALVFAALAGRHVDVREYLSLVLAAAVLVCGSGLMGWGLARHLRQEVRTLAPPMMFNNCGNLGLPLALLTFGEVALPPMVVLFIVSNLLHFSLGVWLLDRRARLFHLWRVPTLLAAFAGLAVGAAGWTVWPPLLTTIKMLGDISIPLMLFGLGVRLAETPIRAWRLGTIVAVARPLAGMALAAAMIGLYRLMGVRLEPLESALLVIFGALPPAVLNYLFAERYGQEPDKVASIVLVGNLAAVLFLPLALAMVLALFPPG</sequence>
<evidence type="ECO:0000313" key="10">
    <source>
        <dbReference type="Proteomes" id="UP000669605"/>
    </source>
</evidence>
<proteinExistence type="inferred from homology"/>
<feature type="transmembrane region" description="Helical" evidence="8">
    <location>
        <begin position="6"/>
        <end position="24"/>
    </location>
</feature>
<comment type="caution">
    <text evidence="9">The sequence shown here is derived from an EMBL/GenBank/DDBJ whole genome shotgun (WGS) entry which is preliminary data.</text>
</comment>
<gene>
    <name evidence="9" type="ORF">GV368_07030</name>
</gene>
<keyword evidence="5 8" id="KW-0812">Transmembrane</keyword>
<evidence type="ECO:0000256" key="5">
    <source>
        <dbReference type="ARBA" id="ARBA00022692"/>
    </source>
</evidence>